<evidence type="ECO:0000313" key="1">
    <source>
        <dbReference type="EMBL" id="QFT27521.1"/>
    </source>
</evidence>
<reference evidence="1 2" key="1">
    <citation type="submission" date="2019-10" db="EMBL/GenBank/DDBJ databases">
        <title>Complete genome sequence of Vibrio sp. strain THAF100, isolated from non-filtered water from the water column of tank 6 of a marine aquarium containing stony-coral fragments. Water maintained at 26 degree C.</title>
        <authorList>
            <person name="Ruckert C."/>
            <person name="Franco A."/>
            <person name="Kalinowski J."/>
            <person name="Glaeser S."/>
        </authorList>
    </citation>
    <scope>NUCLEOTIDE SEQUENCE [LARGE SCALE GENOMIC DNA]</scope>
    <source>
        <strain evidence="1 2">THAF100</strain>
    </source>
</reference>
<sequence length="62" mass="7382">MFGNHAKLPWFSADKRHQRIKAASHLEDLIVRNLRTKNWDSLRPNILTYKVLDGVLVFHYYS</sequence>
<gene>
    <name evidence="1" type="ORF">FIV01_14065</name>
</gene>
<dbReference type="AlphaFoldDB" id="A0A5P9CNH8"/>
<proteinExistence type="predicted"/>
<protein>
    <submittedName>
        <fullName evidence="1">Uncharacterized protein</fullName>
    </submittedName>
</protein>
<evidence type="ECO:0000313" key="2">
    <source>
        <dbReference type="Proteomes" id="UP000326936"/>
    </source>
</evidence>
<dbReference type="EMBL" id="CP045350">
    <property type="protein sequence ID" value="QFT27521.1"/>
    <property type="molecule type" value="Genomic_DNA"/>
</dbReference>
<organism evidence="1 2">
    <name type="scientific">Vibrio aquimaris</name>
    <dbReference type="NCBI Taxonomy" id="2587862"/>
    <lineage>
        <taxon>Bacteria</taxon>
        <taxon>Pseudomonadati</taxon>
        <taxon>Pseudomonadota</taxon>
        <taxon>Gammaproteobacteria</taxon>
        <taxon>Vibrionales</taxon>
        <taxon>Vibrionaceae</taxon>
        <taxon>Vibrio</taxon>
    </lineage>
</organism>
<dbReference type="KEGG" id="vaq:FIV01_14065"/>
<keyword evidence="2" id="KW-1185">Reference proteome</keyword>
<dbReference type="Proteomes" id="UP000326936">
    <property type="component" value="Chromosome"/>
</dbReference>
<name>A0A5P9CNH8_9VIBR</name>
<dbReference type="RefSeq" id="WP_152431511.1">
    <property type="nucleotide sequence ID" value="NZ_CBCSDK010000014.1"/>
</dbReference>
<accession>A0A5P9CNH8</accession>